<accession>A0AAE3ZP68</accession>
<keyword evidence="2" id="KW-1185">Reference proteome</keyword>
<protein>
    <submittedName>
        <fullName evidence="1">Uncharacterized protein</fullName>
    </submittedName>
</protein>
<gene>
    <name evidence="1" type="ORF">J2S44_003803</name>
</gene>
<dbReference type="AlphaFoldDB" id="A0AAE3ZP68"/>
<organism evidence="1 2">
    <name type="scientific">Catenuloplanes niger</name>
    <dbReference type="NCBI Taxonomy" id="587534"/>
    <lineage>
        <taxon>Bacteria</taxon>
        <taxon>Bacillati</taxon>
        <taxon>Actinomycetota</taxon>
        <taxon>Actinomycetes</taxon>
        <taxon>Micromonosporales</taxon>
        <taxon>Micromonosporaceae</taxon>
        <taxon>Catenuloplanes</taxon>
    </lineage>
</organism>
<evidence type="ECO:0000313" key="2">
    <source>
        <dbReference type="Proteomes" id="UP001183629"/>
    </source>
</evidence>
<sequence length="286" mass="29050">MSSSDASLTEAQWDLLADYLGGALAGDPRFDEVTALIAADPHWRDAHDALAEATGAVRTDLRALAEAPVGPMPADLAARLDDALRAEFVAPVVPLRKRHVPRWAVPTAIAAGVLAFASIGLTGLLDNSADNSEVATSAGAPGAVSAPMLAQRVLVSGRDYTPESAALAAQTAERGAAAAETFSSPMADTGGGAPAPMREDTAGAVPPALARLTDPAALRACLQAIAVEHGVAAVTARLIDYASFEGSPGMLVLFTDPAGRDMVWISGPECGAEGMGADTLHRAPVG</sequence>
<dbReference type="RefSeq" id="WP_310415631.1">
    <property type="nucleotide sequence ID" value="NZ_JAVDYC010000001.1"/>
</dbReference>
<evidence type="ECO:0000313" key="1">
    <source>
        <dbReference type="EMBL" id="MDR7323553.1"/>
    </source>
</evidence>
<dbReference type="Proteomes" id="UP001183629">
    <property type="component" value="Unassembled WGS sequence"/>
</dbReference>
<dbReference type="EMBL" id="JAVDYC010000001">
    <property type="protein sequence ID" value="MDR7323553.1"/>
    <property type="molecule type" value="Genomic_DNA"/>
</dbReference>
<comment type="caution">
    <text evidence="1">The sequence shown here is derived from an EMBL/GenBank/DDBJ whole genome shotgun (WGS) entry which is preliminary data.</text>
</comment>
<reference evidence="1 2" key="1">
    <citation type="submission" date="2023-07" db="EMBL/GenBank/DDBJ databases">
        <title>Sequencing the genomes of 1000 actinobacteria strains.</title>
        <authorList>
            <person name="Klenk H.-P."/>
        </authorList>
    </citation>
    <scope>NUCLEOTIDE SEQUENCE [LARGE SCALE GENOMIC DNA]</scope>
    <source>
        <strain evidence="1 2">DSM 44711</strain>
    </source>
</reference>
<name>A0AAE3ZP68_9ACTN</name>
<proteinExistence type="predicted"/>